<dbReference type="PATRIC" id="fig|1458307.3.peg.3133"/>
<accession>A0A0K0Y9S2</accession>
<evidence type="ECO:0000313" key="7">
    <source>
        <dbReference type="Proteomes" id="UP000067444"/>
    </source>
</evidence>
<dbReference type="STRING" id="1458307.OSB_31080"/>
<dbReference type="InterPro" id="IPR050638">
    <property type="entry name" value="AA-Vitamin_Transporters"/>
</dbReference>
<name>A0A0K0Y9S2_9RHOB</name>
<dbReference type="Proteomes" id="UP000067444">
    <property type="component" value="Chromosome"/>
</dbReference>
<dbReference type="GO" id="GO:0016020">
    <property type="term" value="C:membrane"/>
    <property type="evidence" value="ECO:0007669"/>
    <property type="project" value="UniProtKB-SubCell"/>
</dbReference>
<keyword evidence="7" id="KW-1185">Reference proteome</keyword>
<dbReference type="KEGG" id="otm:OSB_31080"/>
<dbReference type="AlphaFoldDB" id="A0A0K0Y9S2"/>
<proteinExistence type="inferred from homology"/>
<comment type="similarity">
    <text evidence="2">Belongs to the EamA transporter family.</text>
</comment>
<evidence type="ECO:0000256" key="1">
    <source>
        <dbReference type="ARBA" id="ARBA00004141"/>
    </source>
</evidence>
<evidence type="ECO:0000256" key="2">
    <source>
        <dbReference type="ARBA" id="ARBA00007362"/>
    </source>
</evidence>
<dbReference type="PANTHER" id="PTHR32322">
    <property type="entry name" value="INNER MEMBRANE TRANSPORTER"/>
    <property type="match status" value="1"/>
</dbReference>
<dbReference type="SUPFAM" id="SSF103481">
    <property type="entry name" value="Multidrug resistance efflux transporter EmrE"/>
    <property type="match status" value="2"/>
</dbReference>
<reference evidence="6 7" key="1">
    <citation type="journal article" date="2015" name="Genome Announc.">
        <title>Closed Genome Sequence of Octadecabacter temperatus SB1, the First Mesophilic Species of the Genus Octadecabacter.</title>
        <authorList>
            <person name="Voget S."/>
            <person name="Billerbeck S."/>
            <person name="Simon M."/>
            <person name="Daniel R."/>
        </authorList>
    </citation>
    <scope>NUCLEOTIDE SEQUENCE [LARGE SCALE GENOMIC DNA]</scope>
    <source>
        <strain evidence="6 7">SB1</strain>
    </source>
</reference>
<dbReference type="EMBL" id="CP012160">
    <property type="protein sequence ID" value="AKS47622.1"/>
    <property type="molecule type" value="Genomic_DNA"/>
</dbReference>
<keyword evidence="4" id="KW-1133">Transmembrane helix</keyword>
<sequence length="294" mass="31109">MKSIDTKAILMGVAFGIMWASAFTSARVIVQYAPPLHALALRFLVSGIIGILIALAIGQNWRLTRKQWIAVVVFGITQNGLYLGLNFIAMQTIEASLAAIIASTMPLLAAFASWAVFGEKIRPLGVIGLLAGVVGVVLIMGARLQGDVDLYGIALCAISVVSLTVATLAVRGASSGGNFLMVVSLQMFVGSAILWGPALAFETFDVTWNWQLAVAFSYTVIVPGLLATLVWFLLVDRIGATPAAVFHFLTPFFGVLIAAVLLGEKMGSMDIIGVLIITVGILAVQMSKQKPTSL</sequence>
<evidence type="ECO:0000256" key="3">
    <source>
        <dbReference type="ARBA" id="ARBA00022692"/>
    </source>
</evidence>
<dbReference type="InterPro" id="IPR000620">
    <property type="entry name" value="EamA_dom"/>
</dbReference>
<gene>
    <name evidence="6" type="ORF">OSB_31080</name>
</gene>
<evidence type="ECO:0000313" key="6">
    <source>
        <dbReference type="EMBL" id="AKS47622.1"/>
    </source>
</evidence>
<dbReference type="Gene3D" id="1.10.3730.20">
    <property type="match status" value="1"/>
</dbReference>
<evidence type="ECO:0000256" key="5">
    <source>
        <dbReference type="ARBA" id="ARBA00023136"/>
    </source>
</evidence>
<dbReference type="Pfam" id="PF00892">
    <property type="entry name" value="EamA"/>
    <property type="match status" value="2"/>
</dbReference>
<organism evidence="6 7">
    <name type="scientific">Octadecabacter temperatus</name>
    <dbReference type="NCBI Taxonomy" id="1458307"/>
    <lineage>
        <taxon>Bacteria</taxon>
        <taxon>Pseudomonadati</taxon>
        <taxon>Pseudomonadota</taxon>
        <taxon>Alphaproteobacteria</taxon>
        <taxon>Rhodobacterales</taxon>
        <taxon>Roseobacteraceae</taxon>
        <taxon>Octadecabacter</taxon>
    </lineage>
</organism>
<keyword evidence="3" id="KW-0812">Transmembrane</keyword>
<dbReference type="PANTHER" id="PTHR32322:SF2">
    <property type="entry name" value="EAMA DOMAIN-CONTAINING PROTEIN"/>
    <property type="match status" value="1"/>
</dbReference>
<evidence type="ECO:0000256" key="4">
    <source>
        <dbReference type="ARBA" id="ARBA00022989"/>
    </source>
</evidence>
<comment type="subcellular location">
    <subcellularLocation>
        <location evidence="1">Membrane</location>
        <topology evidence="1">Multi-pass membrane protein</topology>
    </subcellularLocation>
</comment>
<dbReference type="InterPro" id="IPR037185">
    <property type="entry name" value="EmrE-like"/>
</dbReference>
<keyword evidence="5" id="KW-0472">Membrane</keyword>
<protein>
    <submittedName>
        <fullName evidence="6">Putative DMT superfamily transporter inner membrane protein</fullName>
    </submittedName>
</protein>